<dbReference type="EMBL" id="KZ772728">
    <property type="protein sequence ID" value="PTQ37689.1"/>
    <property type="molecule type" value="Genomic_DNA"/>
</dbReference>
<gene>
    <name evidence="1" type="ORF">MARPO_0056s0132</name>
</gene>
<evidence type="ECO:0000313" key="2">
    <source>
        <dbReference type="Proteomes" id="UP000244005"/>
    </source>
</evidence>
<reference evidence="2" key="1">
    <citation type="journal article" date="2017" name="Cell">
        <title>Insights into land plant evolution garnered from the Marchantia polymorpha genome.</title>
        <authorList>
            <person name="Bowman J.L."/>
            <person name="Kohchi T."/>
            <person name="Yamato K.T."/>
            <person name="Jenkins J."/>
            <person name="Shu S."/>
            <person name="Ishizaki K."/>
            <person name="Yamaoka S."/>
            <person name="Nishihama R."/>
            <person name="Nakamura Y."/>
            <person name="Berger F."/>
            <person name="Adam C."/>
            <person name="Aki S.S."/>
            <person name="Althoff F."/>
            <person name="Araki T."/>
            <person name="Arteaga-Vazquez M.A."/>
            <person name="Balasubrmanian S."/>
            <person name="Barry K."/>
            <person name="Bauer D."/>
            <person name="Boehm C.R."/>
            <person name="Briginshaw L."/>
            <person name="Caballero-Perez J."/>
            <person name="Catarino B."/>
            <person name="Chen F."/>
            <person name="Chiyoda S."/>
            <person name="Chovatia M."/>
            <person name="Davies K.M."/>
            <person name="Delmans M."/>
            <person name="Demura T."/>
            <person name="Dierschke T."/>
            <person name="Dolan L."/>
            <person name="Dorantes-Acosta A.E."/>
            <person name="Eklund D.M."/>
            <person name="Florent S.N."/>
            <person name="Flores-Sandoval E."/>
            <person name="Fujiyama A."/>
            <person name="Fukuzawa H."/>
            <person name="Galik B."/>
            <person name="Grimanelli D."/>
            <person name="Grimwood J."/>
            <person name="Grossniklaus U."/>
            <person name="Hamada T."/>
            <person name="Haseloff J."/>
            <person name="Hetherington A.J."/>
            <person name="Higo A."/>
            <person name="Hirakawa Y."/>
            <person name="Hundley H.N."/>
            <person name="Ikeda Y."/>
            <person name="Inoue K."/>
            <person name="Inoue S.I."/>
            <person name="Ishida S."/>
            <person name="Jia Q."/>
            <person name="Kakita M."/>
            <person name="Kanazawa T."/>
            <person name="Kawai Y."/>
            <person name="Kawashima T."/>
            <person name="Kennedy M."/>
            <person name="Kinose K."/>
            <person name="Kinoshita T."/>
            <person name="Kohara Y."/>
            <person name="Koide E."/>
            <person name="Komatsu K."/>
            <person name="Kopischke S."/>
            <person name="Kubo M."/>
            <person name="Kyozuka J."/>
            <person name="Lagercrantz U."/>
            <person name="Lin S.S."/>
            <person name="Lindquist E."/>
            <person name="Lipzen A.M."/>
            <person name="Lu C.W."/>
            <person name="De Luna E."/>
            <person name="Martienssen R.A."/>
            <person name="Minamino N."/>
            <person name="Mizutani M."/>
            <person name="Mizutani M."/>
            <person name="Mochizuki N."/>
            <person name="Monte I."/>
            <person name="Mosher R."/>
            <person name="Nagasaki H."/>
            <person name="Nakagami H."/>
            <person name="Naramoto S."/>
            <person name="Nishitani K."/>
            <person name="Ohtani M."/>
            <person name="Okamoto T."/>
            <person name="Okumura M."/>
            <person name="Phillips J."/>
            <person name="Pollak B."/>
            <person name="Reinders A."/>
            <person name="Rovekamp M."/>
            <person name="Sano R."/>
            <person name="Sawa S."/>
            <person name="Schmid M.W."/>
            <person name="Shirakawa M."/>
            <person name="Solano R."/>
            <person name="Spunde A."/>
            <person name="Suetsugu N."/>
            <person name="Sugano S."/>
            <person name="Sugiyama A."/>
            <person name="Sun R."/>
            <person name="Suzuki Y."/>
            <person name="Takenaka M."/>
            <person name="Takezawa D."/>
            <person name="Tomogane H."/>
            <person name="Tsuzuki M."/>
            <person name="Ueda T."/>
            <person name="Umeda M."/>
            <person name="Ward J.M."/>
            <person name="Watanabe Y."/>
            <person name="Yazaki K."/>
            <person name="Yokoyama R."/>
            <person name="Yoshitake Y."/>
            <person name="Yotsui I."/>
            <person name="Zachgo S."/>
            <person name="Schmutz J."/>
        </authorList>
    </citation>
    <scope>NUCLEOTIDE SEQUENCE [LARGE SCALE GENOMIC DNA]</scope>
    <source>
        <strain evidence="2">Tak-1</strain>
    </source>
</reference>
<keyword evidence="2" id="KW-1185">Reference proteome</keyword>
<proteinExistence type="predicted"/>
<dbReference type="Proteomes" id="UP000244005">
    <property type="component" value="Unassembled WGS sequence"/>
</dbReference>
<dbReference type="Gramene" id="Mp6g16220.1">
    <property type="protein sequence ID" value="Mp6g16220.1.cds"/>
    <property type="gene ID" value="Mp6g16220"/>
</dbReference>
<sequence>MWSQPLNRSSLIAIRPRPFLLSNCMCAFFVIYPRFHTSMIPLRCPSFRVGRFLILILSTGAGSNFAGGSRLESPQLGHDDIIHDAYVDSGFS</sequence>
<organism evidence="1 2">
    <name type="scientific">Marchantia polymorpha</name>
    <name type="common">Common liverwort</name>
    <name type="synonym">Marchantia aquatica</name>
    <dbReference type="NCBI Taxonomy" id="3197"/>
    <lineage>
        <taxon>Eukaryota</taxon>
        <taxon>Viridiplantae</taxon>
        <taxon>Streptophyta</taxon>
        <taxon>Embryophyta</taxon>
        <taxon>Marchantiophyta</taxon>
        <taxon>Marchantiopsida</taxon>
        <taxon>Marchantiidae</taxon>
        <taxon>Marchantiales</taxon>
        <taxon>Marchantiaceae</taxon>
        <taxon>Marchantia</taxon>
    </lineage>
</organism>
<accession>A0A2R6WV17</accession>
<name>A0A2R6WV17_MARPO</name>
<dbReference type="AlphaFoldDB" id="A0A2R6WV17"/>
<protein>
    <submittedName>
        <fullName evidence="1">Uncharacterized protein</fullName>
    </submittedName>
</protein>
<evidence type="ECO:0000313" key="1">
    <source>
        <dbReference type="EMBL" id="PTQ37689.1"/>
    </source>
</evidence>